<dbReference type="EMBL" id="JBBNAE010000008">
    <property type="protein sequence ID" value="KAK9103773.1"/>
    <property type="molecule type" value="Genomic_DNA"/>
</dbReference>
<dbReference type="Proteomes" id="UP001417504">
    <property type="component" value="Unassembled WGS sequence"/>
</dbReference>
<accession>A0AAP0F716</accession>
<comment type="caution">
    <text evidence="2">The sequence shown here is derived from an EMBL/GenBank/DDBJ whole genome shotgun (WGS) entry which is preliminary data.</text>
</comment>
<feature type="region of interest" description="Disordered" evidence="1">
    <location>
        <begin position="51"/>
        <end position="75"/>
    </location>
</feature>
<evidence type="ECO:0000313" key="3">
    <source>
        <dbReference type="Proteomes" id="UP001417504"/>
    </source>
</evidence>
<feature type="compositionally biased region" description="Basic and acidic residues" evidence="1">
    <location>
        <begin position="51"/>
        <end position="66"/>
    </location>
</feature>
<dbReference type="AlphaFoldDB" id="A0AAP0F716"/>
<protein>
    <submittedName>
        <fullName evidence="2">Uncharacterized protein</fullName>
    </submittedName>
</protein>
<keyword evidence="3" id="KW-1185">Reference proteome</keyword>
<evidence type="ECO:0000256" key="1">
    <source>
        <dbReference type="SAM" id="MobiDB-lite"/>
    </source>
</evidence>
<name>A0AAP0F716_9MAGN</name>
<evidence type="ECO:0000313" key="2">
    <source>
        <dbReference type="EMBL" id="KAK9103773.1"/>
    </source>
</evidence>
<organism evidence="2 3">
    <name type="scientific">Stephania japonica</name>
    <dbReference type="NCBI Taxonomy" id="461633"/>
    <lineage>
        <taxon>Eukaryota</taxon>
        <taxon>Viridiplantae</taxon>
        <taxon>Streptophyta</taxon>
        <taxon>Embryophyta</taxon>
        <taxon>Tracheophyta</taxon>
        <taxon>Spermatophyta</taxon>
        <taxon>Magnoliopsida</taxon>
        <taxon>Ranunculales</taxon>
        <taxon>Menispermaceae</taxon>
        <taxon>Menispermoideae</taxon>
        <taxon>Cissampelideae</taxon>
        <taxon>Stephania</taxon>
    </lineage>
</organism>
<reference evidence="2 3" key="1">
    <citation type="submission" date="2024-01" db="EMBL/GenBank/DDBJ databases">
        <title>Genome assemblies of Stephania.</title>
        <authorList>
            <person name="Yang L."/>
        </authorList>
    </citation>
    <scope>NUCLEOTIDE SEQUENCE [LARGE SCALE GENOMIC DNA]</scope>
    <source>
        <strain evidence="2">QJT</strain>
        <tissue evidence="2">Leaf</tissue>
    </source>
</reference>
<gene>
    <name evidence="2" type="ORF">Sjap_021027</name>
</gene>
<sequence>MLIERSDRERSKSDRVRSLKGLIKQTKKLMSGRAREIAKDIAKRKMEKMKQIAKSKAEEEKRRLESESQTWSSGGANPYLNFFFEKLMSKFQIYRYT</sequence>
<proteinExistence type="predicted"/>